<dbReference type="EMBL" id="CAJNON010000112">
    <property type="protein sequence ID" value="CAF0982537.1"/>
    <property type="molecule type" value="Genomic_DNA"/>
</dbReference>
<gene>
    <name evidence="3" type="ORF">OKA104_LOCUS1448</name>
    <name evidence="2" type="ORF">VCS650_LOCUS13747</name>
</gene>
<evidence type="ECO:0000313" key="4">
    <source>
        <dbReference type="Proteomes" id="UP000663891"/>
    </source>
</evidence>
<evidence type="ECO:0000313" key="3">
    <source>
        <dbReference type="EMBL" id="CAF3500119.1"/>
    </source>
</evidence>
<keyword evidence="1" id="KW-1133">Transmembrane helix</keyword>
<dbReference type="Proteomes" id="UP000663881">
    <property type="component" value="Unassembled WGS sequence"/>
</dbReference>
<dbReference type="AlphaFoldDB" id="A0A814FNG7"/>
<comment type="caution">
    <text evidence="2">The sequence shown here is derived from an EMBL/GenBank/DDBJ whole genome shotgun (WGS) entry which is preliminary data.</text>
</comment>
<evidence type="ECO:0000313" key="2">
    <source>
        <dbReference type="EMBL" id="CAF0982537.1"/>
    </source>
</evidence>
<sequence length="270" mass="31103">MSTNTIDQLILFKRLLIIFGSVCCLWLIIGFIFLSIETYRQLKEKTNYDMFRYNRILNLPSLLLTNIKQTLIGGNMSENDDNDDDDDDDRISIVTSVSFISERSKTTHEHPFFTSSRQHIIDEPMSITLPGSTGFTNLAYSPSILSSSSDNATSLLYHPAYQNFSYPQSNDNYHKKSSIPSLNSPPSTSRFNFKRQLSTNTLMSEMTNATYMSSKSAIKTLLLPTLMITDVDRLQTDIIELENFEPEKEWYHTKSQLRFLLNDHMPYEIK</sequence>
<keyword evidence="1" id="KW-0472">Membrane</keyword>
<protein>
    <submittedName>
        <fullName evidence="2">Uncharacterized protein</fullName>
    </submittedName>
</protein>
<name>A0A814FNG7_9BILA</name>
<dbReference type="Proteomes" id="UP000663891">
    <property type="component" value="Unassembled WGS sequence"/>
</dbReference>
<organism evidence="2 4">
    <name type="scientific">Adineta steineri</name>
    <dbReference type="NCBI Taxonomy" id="433720"/>
    <lineage>
        <taxon>Eukaryota</taxon>
        <taxon>Metazoa</taxon>
        <taxon>Spiralia</taxon>
        <taxon>Gnathifera</taxon>
        <taxon>Rotifera</taxon>
        <taxon>Eurotatoria</taxon>
        <taxon>Bdelloidea</taxon>
        <taxon>Adinetida</taxon>
        <taxon>Adinetidae</taxon>
        <taxon>Adineta</taxon>
    </lineage>
</organism>
<keyword evidence="1" id="KW-0812">Transmembrane</keyword>
<reference evidence="2" key="1">
    <citation type="submission" date="2021-02" db="EMBL/GenBank/DDBJ databases">
        <authorList>
            <person name="Nowell W R."/>
        </authorList>
    </citation>
    <scope>NUCLEOTIDE SEQUENCE</scope>
</reference>
<proteinExistence type="predicted"/>
<feature type="transmembrane region" description="Helical" evidence="1">
    <location>
        <begin position="15"/>
        <end position="36"/>
    </location>
</feature>
<accession>A0A814FNG7</accession>
<evidence type="ECO:0000256" key="1">
    <source>
        <dbReference type="SAM" id="Phobius"/>
    </source>
</evidence>
<dbReference type="EMBL" id="CAJOAY010000035">
    <property type="protein sequence ID" value="CAF3500119.1"/>
    <property type="molecule type" value="Genomic_DNA"/>
</dbReference>
<dbReference type="OrthoDB" id="10046665at2759"/>